<evidence type="ECO:0000313" key="2">
    <source>
        <dbReference type="EMBL" id="KAL0183283.1"/>
    </source>
</evidence>
<feature type="non-terminal residue" evidence="2">
    <location>
        <position position="84"/>
    </location>
</feature>
<dbReference type="EMBL" id="JAMKFB020000010">
    <property type="protein sequence ID" value="KAL0183283.1"/>
    <property type="molecule type" value="Genomic_DNA"/>
</dbReference>
<dbReference type="Proteomes" id="UP001529510">
    <property type="component" value="Unassembled WGS sequence"/>
</dbReference>
<keyword evidence="3" id="KW-1185">Reference proteome</keyword>
<proteinExistence type="predicted"/>
<sequence>MDSDLDEEMEESDEPLAKREKAETEVIQVLQVGAMEDGSSAVVGLFAPDRRQSHRAHPQLDRNQHHPPLRQRGKHVRLGLNGRP</sequence>
<protein>
    <submittedName>
        <fullName evidence="2">Uncharacterized protein</fullName>
    </submittedName>
</protein>
<reference evidence="2 3" key="1">
    <citation type="submission" date="2024-05" db="EMBL/GenBank/DDBJ databases">
        <title>Genome sequencing and assembly of Indian major carp, Cirrhinus mrigala (Hamilton, 1822).</title>
        <authorList>
            <person name="Mohindra V."/>
            <person name="Chowdhury L.M."/>
            <person name="Lal K."/>
            <person name="Jena J.K."/>
        </authorList>
    </citation>
    <scope>NUCLEOTIDE SEQUENCE [LARGE SCALE GENOMIC DNA]</scope>
    <source>
        <strain evidence="2">CM1030</strain>
        <tissue evidence="2">Blood</tissue>
    </source>
</reference>
<gene>
    <name evidence="2" type="ORF">M9458_022658</name>
</gene>
<organism evidence="2 3">
    <name type="scientific">Cirrhinus mrigala</name>
    <name type="common">Mrigala</name>
    <dbReference type="NCBI Taxonomy" id="683832"/>
    <lineage>
        <taxon>Eukaryota</taxon>
        <taxon>Metazoa</taxon>
        <taxon>Chordata</taxon>
        <taxon>Craniata</taxon>
        <taxon>Vertebrata</taxon>
        <taxon>Euteleostomi</taxon>
        <taxon>Actinopterygii</taxon>
        <taxon>Neopterygii</taxon>
        <taxon>Teleostei</taxon>
        <taxon>Ostariophysi</taxon>
        <taxon>Cypriniformes</taxon>
        <taxon>Cyprinidae</taxon>
        <taxon>Labeoninae</taxon>
        <taxon>Labeonini</taxon>
        <taxon>Cirrhinus</taxon>
    </lineage>
</organism>
<comment type="caution">
    <text evidence="2">The sequence shown here is derived from an EMBL/GenBank/DDBJ whole genome shotgun (WGS) entry which is preliminary data.</text>
</comment>
<feature type="compositionally biased region" description="Basic residues" evidence="1">
    <location>
        <begin position="65"/>
        <end position="77"/>
    </location>
</feature>
<name>A0ABD0QAP7_CIRMR</name>
<evidence type="ECO:0000313" key="3">
    <source>
        <dbReference type="Proteomes" id="UP001529510"/>
    </source>
</evidence>
<accession>A0ABD0QAP7</accession>
<dbReference type="AlphaFoldDB" id="A0ABD0QAP7"/>
<feature type="region of interest" description="Disordered" evidence="1">
    <location>
        <begin position="1"/>
        <end position="22"/>
    </location>
</feature>
<evidence type="ECO:0000256" key="1">
    <source>
        <dbReference type="SAM" id="MobiDB-lite"/>
    </source>
</evidence>
<feature type="compositionally biased region" description="Acidic residues" evidence="1">
    <location>
        <begin position="1"/>
        <end position="14"/>
    </location>
</feature>
<feature type="region of interest" description="Disordered" evidence="1">
    <location>
        <begin position="47"/>
        <end position="84"/>
    </location>
</feature>